<evidence type="ECO:0000259" key="2">
    <source>
        <dbReference type="Pfam" id="PF09832"/>
    </source>
</evidence>
<evidence type="ECO:0000313" key="4">
    <source>
        <dbReference type="Proteomes" id="UP000664317"/>
    </source>
</evidence>
<keyword evidence="1" id="KW-0732">Signal</keyword>
<feature type="chain" id="PRO_5045560545" evidence="1">
    <location>
        <begin position="20"/>
        <end position="147"/>
    </location>
</feature>
<comment type="caution">
    <text evidence="3">The sequence shown here is derived from an EMBL/GenBank/DDBJ whole genome shotgun (WGS) entry which is preliminary data.</text>
</comment>
<evidence type="ECO:0000313" key="3">
    <source>
        <dbReference type="EMBL" id="MBN7810301.1"/>
    </source>
</evidence>
<sequence length="147" mass="16634">MKRVLLAFALCLFAFLSQAQQTQKEPAYRLMEAMQLNESISKMIDVMAQMPGIASANVPSEVWEEFKKEFTSESMMDEIAPIYAKYYTEAELLALIDFYNSPIGKKTLEVTPAITQESMVVGQKKGQEVMGRIIEKLQKMGYTQSSL</sequence>
<dbReference type="RefSeq" id="WP_206577080.1">
    <property type="nucleotide sequence ID" value="NZ_JAFKCT010000001.1"/>
</dbReference>
<accession>A0ABS3C2C2</accession>
<feature type="domain" description="DUF2059" evidence="2">
    <location>
        <begin position="73"/>
        <end position="130"/>
    </location>
</feature>
<feature type="signal peptide" evidence="1">
    <location>
        <begin position="1"/>
        <end position="19"/>
    </location>
</feature>
<protein>
    <submittedName>
        <fullName evidence="3">DUF2059 domain-containing protein</fullName>
    </submittedName>
</protein>
<dbReference type="InterPro" id="IPR018637">
    <property type="entry name" value="DUF2059"/>
</dbReference>
<reference evidence="3 4" key="1">
    <citation type="submission" date="2021-03" db="EMBL/GenBank/DDBJ databases">
        <title>novel species isolated from a fishpond in China.</title>
        <authorList>
            <person name="Lu H."/>
            <person name="Cai Z."/>
        </authorList>
    </citation>
    <scope>NUCLEOTIDE SEQUENCE [LARGE SCALE GENOMIC DNA]</scope>
    <source>
        <strain evidence="3 4">H41</strain>
    </source>
</reference>
<dbReference type="Pfam" id="PF09832">
    <property type="entry name" value="DUF2059"/>
    <property type="match status" value="1"/>
</dbReference>
<dbReference type="EMBL" id="JAFKCT010000001">
    <property type="protein sequence ID" value="MBN7810301.1"/>
    <property type="molecule type" value="Genomic_DNA"/>
</dbReference>
<organism evidence="3 4">
    <name type="scientific">Algoriphagus oliviformis</name>
    <dbReference type="NCBI Taxonomy" id="2811231"/>
    <lineage>
        <taxon>Bacteria</taxon>
        <taxon>Pseudomonadati</taxon>
        <taxon>Bacteroidota</taxon>
        <taxon>Cytophagia</taxon>
        <taxon>Cytophagales</taxon>
        <taxon>Cyclobacteriaceae</taxon>
        <taxon>Algoriphagus</taxon>
    </lineage>
</organism>
<proteinExistence type="predicted"/>
<evidence type="ECO:0000256" key="1">
    <source>
        <dbReference type="SAM" id="SignalP"/>
    </source>
</evidence>
<keyword evidence="4" id="KW-1185">Reference proteome</keyword>
<gene>
    <name evidence="3" type="ORF">J0A68_04990</name>
</gene>
<dbReference type="Proteomes" id="UP000664317">
    <property type="component" value="Unassembled WGS sequence"/>
</dbReference>
<name>A0ABS3C2C2_9BACT</name>